<feature type="region of interest" description="Disordered" evidence="1">
    <location>
        <begin position="157"/>
        <end position="177"/>
    </location>
</feature>
<dbReference type="EMBL" id="JBANQN010000012">
    <property type="protein sequence ID" value="KAK6773242.1"/>
    <property type="molecule type" value="Genomic_DNA"/>
</dbReference>
<dbReference type="PANTHER" id="PTHR33675">
    <property type="entry name" value="NUCLEAR RECEPTOR FAMILY 2 GROUP C PROTEIN"/>
    <property type="match status" value="1"/>
</dbReference>
<evidence type="ECO:0000313" key="2">
    <source>
        <dbReference type="EMBL" id="KAK6773242.1"/>
    </source>
</evidence>
<protein>
    <recommendedName>
        <fullName evidence="4">Holocarboxylase synthetase</fullName>
    </recommendedName>
</protein>
<dbReference type="AlphaFoldDB" id="A0AAN8SSY5"/>
<comment type="caution">
    <text evidence="2">The sequence shown here is derived from an EMBL/GenBank/DDBJ whole genome shotgun (WGS) entry which is preliminary data.</text>
</comment>
<dbReference type="PIRSF" id="PIRSF009193">
    <property type="entry name" value="UCP009193"/>
    <property type="match status" value="1"/>
</dbReference>
<name>A0AAN8SSY5_SOLBU</name>
<organism evidence="2 3">
    <name type="scientific">Solanum bulbocastanum</name>
    <name type="common">Wild potato</name>
    <dbReference type="NCBI Taxonomy" id="147425"/>
    <lineage>
        <taxon>Eukaryota</taxon>
        <taxon>Viridiplantae</taxon>
        <taxon>Streptophyta</taxon>
        <taxon>Embryophyta</taxon>
        <taxon>Tracheophyta</taxon>
        <taxon>Spermatophyta</taxon>
        <taxon>Magnoliopsida</taxon>
        <taxon>eudicotyledons</taxon>
        <taxon>Gunneridae</taxon>
        <taxon>Pentapetalae</taxon>
        <taxon>asterids</taxon>
        <taxon>lamiids</taxon>
        <taxon>Solanales</taxon>
        <taxon>Solanaceae</taxon>
        <taxon>Solanoideae</taxon>
        <taxon>Solaneae</taxon>
        <taxon>Solanum</taxon>
    </lineage>
</organism>
<sequence length="246" mass="27481">MGKKRKSLASSLDEVDRTMYSTFCSAANSLSQLYTQAMNQQKLSFLSGERHGMEKLYQWILRQQEGGSRVTTVDIMNYLQGNGTKTDFWADHWIAQNNLKSTFPVLYSISLQQHAMSELDYNGEDQSMSPRPPPQHSQPLHFANSCFHVSPGPVGVAAPGHGLRSDHDQQPKNNVFSNALSSPVRRSLQNYHIAQGSHFSNNAQPPNATRHNETNSQHQNRDSNGYNSADASMDMHSDSPGHDSTY</sequence>
<feature type="region of interest" description="Disordered" evidence="1">
    <location>
        <begin position="197"/>
        <end position="246"/>
    </location>
</feature>
<dbReference type="InterPro" id="IPR016549">
    <property type="entry name" value="UCP009193"/>
</dbReference>
<evidence type="ECO:0000313" key="3">
    <source>
        <dbReference type="Proteomes" id="UP001371456"/>
    </source>
</evidence>
<gene>
    <name evidence="2" type="ORF">RDI58_028480</name>
</gene>
<keyword evidence="3" id="KW-1185">Reference proteome</keyword>
<evidence type="ECO:0000256" key="1">
    <source>
        <dbReference type="SAM" id="MobiDB-lite"/>
    </source>
</evidence>
<feature type="compositionally biased region" description="Polar residues" evidence="1">
    <location>
        <begin position="197"/>
        <end position="227"/>
    </location>
</feature>
<accession>A0AAN8SSY5</accession>
<feature type="region of interest" description="Disordered" evidence="1">
    <location>
        <begin position="122"/>
        <end position="145"/>
    </location>
</feature>
<reference evidence="2 3" key="1">
    <citation type="submission" date="2024-02" db="EMBL/GenBank/DDBJ databases">
        <title>de novo genome assembly of Solanum bulbocastanum strain 11H21.</title>
        <authorList>
            <person name="Hosaka A.J."/>
        </authorList>
    </citation>
    <scope>NUCLEOTIDE SEQUENCE [LARGE SCALE GENOMIC DNA]</scope>
    <source>
        <tissue evidence="2">Young leaves</tissue>
    </source>
</reference>
<feature type="compositionally biased region" description="Basic and acidic residues" evidence="1">
    <location>
        <begin position="233"/>
        <end position="246"/>
    </location>
</feature>
<dbReference type="PANTHER" id="PTHR33675:SF7">
    <property type="entry name" value="HOLOCARBOXYLASE SYNTHETASE"/>
    <property type="match status" value="1"/>
</dbReference>
<dbReference type="Proteomes" id="UP001371456">
    <property type="component" value="Unassembled WGS sequence"/>
</dbReference>
<proteinExistence type="predicted"/>
<evidence type="ECO:0008006" key="4">
    <source>
        <dbReference type="Google" id="ProtNLM"/>
    </source>
</evidence>